<comment type="similarity">
    <text evidence="1">Belongs to the metallo-dependent hydrolases superfamily.</text>
</comment>
<dbReference type="Gene3D" id="3.20.20.140">
    <property type="entry name" value="Metal-dependent hydrolases"/>
    <property type="match status" value="1"/>
</dbReference>
<dbReference type="InterPro" id="IPR052350">
    <property type="entry name" value="Metallo-dep_Lactonases"/>
</dbReference>
<keyword evidence="4" id="KW-1185">Reference proteome</keyword>
<protein>
    <submittedName>
        <fullName evidence="3">Amidohydrolase family protein</fullName>
    </submittedName>
</protein>
<evidence type="ECO:0000313" key="3">
    <source>
        <dbReference type="EMBL" id="WIX77025.1"/>
    </source>
</evidence>
<dbReference type="RefSeq" id="WP_285967767.1">
    <property type="nucleotide sequence ID" value="NZ_CP127294.1"/>
</dbReference>
<dbReference type="GO" id="GO:0016787">
    <property type="term" value="F:hydrolase activity"/>
    <property type="evidence" value="ECO:0007669"/>
    <property type="project" value="InterPro"/>
</dbReference>
<evidence type="ECO:0000256" key="1">
    <source>
        <dbReference type="ARBA" id="ARBA00038310"/>
    </source>
</evidence>
<gene>
    <name evidence="3" type="ORF">QRX50_37300</name>
</gene>
<dbReference type="Proteomes" id="UP001236014">
    <property type="component" value="Chromosome"/>
</dbReference>
<dbReference type="EMBL" id="CP127294">
    <property type="protein sequence ID" value="WIX77025.1"/>
    <property type="molecule type" value="Genomic_DNA"/>
</dbReference>
<reference evidence="3 4" key="1">
    <citation type="submission" date="2023-06" db="EMBL/GenBank/DDBJ databases">
        <authorList>
            <person name="Oyuntsetseg B."/>
            <person name="Kim S.B."/>
        </authorList>
    </citation>
    <scope>NUCLEOTIDE SEQUENCE [LARGE SCALE GENOMIC DNA]</scope>
    <source>
        <strain evidence="3 4">2-15</strain>
    </source>
</reference>
<dbReference type="InterPro" id="IPR006680">
    <property type="entry name" value="Amidohydro-rel"/>
</dbReference>
<dbReference type="SUPFAM" id="SSF51556">
    <property type="entry name" value="Metallo-dependent hydrolases"/>
    <property type="match status" value="1"/>
</dbReference>
<dbReference type="KEGG" id="acab:QRX50_37300"/>
<organism evidence="3 4">
    <name type="scientific">Amycolatopsis carbonis</name>
    <dbReference type="NCBI Taxonomy" id="715471"/>
    <lineage>
        <taxon>Bacteria</taxon>
        <taxon>Bacillati</taxon>
        <taxon>Actinomycetota</taxon>
        <taxon>Actinomycetes</taxon>
        <taxon>Pseudonocardiales</taxon>
        <taxon>Pseudonocardiaceae</taxon>
        <taxon>Amycolatopsis</taxon>
    </lineage>
</organism>
<dbReference type="AlphaFoldDB" id="A0A9Y2IDC5"/>
<proteinExistence type="inferred from homology"/>
<name>A0A9Y2IDC5_9PSEU</name>
<sequence length="284" mass="31587">MTAAVLDSHVHFWDPRRMRYPWLDDVAELDRPRTPEQLPGRAEVIVVEAGRVPADAAAEIAWIRQESRRHSWIRGIVAHVELGDPVRAREFVDEHDPFVVGVRRNAQDEPPGFLGDRDFRAGVRMLGEAGLPFDACVRAHQLPELTELATACPQTTIILDHLGKPTPGGPGYDRWRRDLRRLARRDNVLCKLSGLATEIPPGTGRDAVVDALREALDVFGPGRCLYGSDWPVLTLATEYDAWLGLVREALAAHPAAAAEAVFHDNAARTYRVRSAEQGPRKDPE</sequence>
<accession>A0A9Y2IDC5</accession>
<feature type="domain" description="Amidohydrolase-related" evidence="2">
    <location>
        <begin position="7"/>
        <end position="271"/>
    </location>
</feature>
<dbReference type="Pfam" id="PF04909">
    <property type="entry name" value="Amidohydro_2"/>
    <property type="match status" value="1"/>
</dbReference>
<dbReference type="InterPro" id="IPR032466">
    <property type="entry name" value="Metal_Hydrolase"/>
</dbReference>
<evidence type="ECO:0000259" key="2">
    <source>
        <dbReference type="Pfam" id="PF04909"/>
    </source>
</evidence>
<evidence type="ECO:0000313" key="4">
    <source>
        <dbReference type="Proteomes" id="UP001236014"/>
    </source>
</evidence>
<dbReference type="PANTHER" id="PTHR43569">
    <property type="entry name" value="AMIDOHYDROLASE"/>
    <property type="match status" value="1"/>
</dbReference>
<dbReference type="PANTHER" id="PTHR43569:SF2">
    <property type="entry name" value="AMIDOHYDROLASE-RELATED DOMAIN-CONTAINING PROTEIN"/>
    <property type="match status" value="1"/>
</dbReference>